<accession>A0A173RWG1</accession>
<gene>
    <name evidence="6" type="primary">cynR_3</name>
    <name evidence="6" type="ORF">ERS852574_00929</name>
</gene>
<dbReference type="Proteomes" id="UP000095727">
    <property type="component" value="Unassembled WGS sequence"/>
</dbReference>
<dbReference type="GO" id="GO:0003700">
    <property type="term" value="F:DNA-binding transcription factor activity"/>
    <property type="evidence" value="ECO:0007669"/>
    <property type="project" value="InterPro"/>
</dbReference>
<sequence>MDSKCFRYFIEVYECGSINKAAKHLGLSQPNLSVCIKNAEKELGFSVFSRNNNRIQLTSEGELFLKSARKIVRELDAIGNIPSLFANKGNISVSSTYSFDFMNLFMQFKKKNPARNIEDSFKETGLIQVIRDVMDKRYRMGLFYCFDSISESYFEMAGKYNMKLIPIVKSKPLILLTSKKNPLALRKKIEFERIRELRCIMYENFKFEEWLGILGFEDDNKILYVFDRGGLLDAIKQSNYSTVMMKRFSDVSYSSECVEIPVVNAPCGMSAYLMYHSAYVPNPREKIFIRQLKALFND</sequence>
<feature type="domain" description="HTH lysR-type" evidence="5">
    <location>
        <begin position="1"/>
        <end position="58"/>
    </location>
</feature>
<dbReference type="PANTHER" id="PTHR30126">
    <property type="entry name" value="HTH-TYPE TRANSCRIPTIONAL REGULATOR"/>
    <property type="match status" value="1"/>
</dbReference>
<keyword evidence="3" id="KW-0238">DNA-binding</keyword>
<proteinExistence type="inferred from homology"/>
<evidence type="ECO:0000256" key="4">
    <source>
        <dbReference type="ARBA" id="ARBA00023163"/>
    </source>
</evidence>
<protein>
    <submittedName>
        <fullName evidence="6">Cyn operon transcriptional activator</fullName>
    </submittedName>
</protein>
<evidence type="ECO:0000313" key="6">
    <source>
        <dbReference type="EMBL" id="CUM82342.1"/>
    </source>
</evidence>
<dbReference type="GO" id="GO:0000976">
    <property type="term" value="F:transcription cis-regulatory region binding"/>
    <property type="evidence" value="ECO:0007669"/>
    <property type="project" value="TreeGrafter"/>
</dbReference>
<dbReference type="InterPro" id="IPR036390">
    <property type="entry name" value="WH_DNA-bd_sf"/>
</dbReference>
<keyword evidence="2" id="KW-0805">Transcription regulation</keyword>
<name>A0A173RWG1_9FIRM</name>
<comment type="similarity">
    <text evidence="1">Belongs to the LysR transcriptional regulatory family.</text>
</comment>
<evidence type="ECO:0000313" key="7">
    <source>
        <dbReference type="Proteomes" id="UP000095727"/>
    </source>
</evidence>
<dbReference type="SUPFAM" id="SSF53850">
    <property type="entry name" value="Periplasmic binding protein-like II"/>
    <property type="match status" value="1"/>
</dbReference>
<evidence type="ECO:0000256" key="2">
    <source>
        <dbReference type="ARBA" id="ARBA00023015"/>
    </source>
</evidence>
<dbReference type="InterPro" id="IPR036388">
    <property type="entry name" value="WH-like_DNA-bd_sf"/>
</dbReference>
<organism evidence="6 7">
    <name type="scientific">Coprococcus comes</name>
    <dbReference type="NCBI Taxonomy" id="410072"/>
    <lineage>
        <taxon>Bacteria</taxon>
        <taxon>Bacillati</taxon>
        <taxon>Bacillota</taxon>
        <taxon>Clostridia</taxon>
        <taxon>Lachnospirales</taxon>
        <taxon>Lachnospiraceae</taxon>
        <taxon>Coprococcus</taxon>
    </lineage>
</organism>
<dbReference type="PROSITE" id="PS50931">
    <property type="entry name" value="HTH_LYSR"/>
    <property type="match status" value="1"/>
</dbReference>
<dbReference type="FunFam" id="1.10.10.10:FF:000001">
    <property type="entry name" value="LysR family transcriptional regulator"/>
    <property type="match status" value="1"/>
</dbReference>
<reference evidence="6 7" key="1">
    <citation type="submission" date="2015-09" db="EMBL/GenBank/DDBJ databases">
        <authorList>
            <consortium name="Pathogen Informatics"/>
        </authorList>
    </citation>
    <scope>NUCLEOTIDE SEQUENCE [LARGE SCALE GENOMIC DNA]</scope>
    <source>
        <strain evidence="6 7">2789STDY5834962</strain>
    </source>
</reference>
<dbReference type="InterPro" id="IPR000847">
    <property type="entry name" value="LysR_HTH_N"/>
</dbReference>
<dbReference type="AlphaFoldDB" id="A0A173RWG1"/>
<evidence type="ECO:0000259" key="5">
    <source>
        <dbReference type="PROSITE" id="PS50931"/>
    </source>
</evidence>
<dbReference type="PANTHER" id="PTHR30126:SF40">
    <property type="entry name" value="HTH-TYPE TRANSCRIPTIONAL REGULATOR GLTR"/>
    <property type="match status" value="1"/>
</dbReference>
<dbReference type="Gene3D" id="1.10.10.10">
    <property type="entry name" value="Winged helix-like DNA-binding domain superfamily/Winged helix DNA-binding domain"/>
    <property type="match status" value="1"/>
</dbReference>
<dbReference type="EMBL" id="CYXR01000005">
    <property type="protein sequence ID" value="CUM82342.1"/>
    <property type="molecule type" value="Genomic_DNA"/>
</dbReference>
<evidence type="ECO:0000256" key="1">
    <source>
        <dbReference type="ARBA" id="ARBA00009437"/>
    </source>
</evidence>
<dbReference type="RefSeq" id="WP_055155954.1">
    <property type="nucleotide sequence ID" value="NZ_CYXR01000005.1"/>
</dbReference>
<keyword evidence="4" id="KW-0804">Transcription</keyword>
<dbReference type="SUPFAM" id="SSF46785">
    <property type="entry name" value="Winged helix' DNA-binding domain"/>
    <property type="match status" value="1"/>
</dbReference>
<dbReference type="Pfam" id="PF00126">
    <property type="entry name" value="HTH_1"/>
    <property type="match status" value="1"/>
</dbReference>
<evidence type="ECO:0000256" key="3">
    <source>
        <dbReference type="ARBA" id="ARBA00023125"/>
    </source>
</evidence>